<accession>A0A2K8NR56</accession>
<dbReference type="InterPro" id="IPR016195">
    <property type="entry name" value="Pol/histidinol_Pase-like"/>
</dbReference>
<sequence length="721" mass="82961">MKIDLHCHTKAIKSGELSSRDMPNDENSYNIFIKNRLSKNVLISAITNHNSFDLEQFNNLVEFSKGHILFLPGVEIDVLDSENISHNCNIIINPSKKEELSKYLNDNVSNVDKFCIDLDKFIDLIKMWKAITLISSSSKGENFPVKDINKIKQKSKDSFVYFLEASNRRSASIISNHDYPSFVGSDSQRWDDIDATNLPETEVEIKDFNSLRNFLSNNTLFGLNQKDLYQLSVLPKDQGKAWEYKIDLNLNSGVNIIVGPKASGKTILLRGIKEELEKKFAINPDFYEGKDDYYKIEKALIKNLTTNNLNISNEWNEVITNIKMASSINYSLILSNYKSFKKWILSQKTNKYKKISEIIDGPHAWNNQLEEQSRQEINEIIGDIQSIKNCENILVKYELDEEIRKDFNLIKLKVQEVLIQKAILLFILKFQKKLINGIKNNLKKMLTKKTDSVTKPSKLGIYDIWLGRINCKKAIDKLLNKNEKLNGEKFIGDVVSSDGSQEKIYIKVKSFLSTPSLCKKNRDQEFIVKPKNKAKTLLKKIADLDGEFFGNSFIELANVILENSKEISDANDLVSLIKEYVNQKGDYHKPSSGEEQFLALSNYLNDLNKQFYILDEPEKSLDNKLIVDYIVDKIKELEKNNKIILLITHNSNIAINTNPLNIIYREISKPYNKTYIGDSFSGQLRDVEKTSANIDWRQKSLDILEGGRKALNLRKEYYNVE</sequence>
<name>A0A2K8NR56_9MOLU</name>
<evidence type="ECO:0000313" key="1">
    <source>
        <dbReference type="EMBL" id="ATZ16299.1"/>
    </source>
</evidence>
<keyword evidence="2" id="KW-1185">Reference proteome</keyword>
<protein>
    <submittedName>
        <fullName evidence="1">Uncharacterized protein</fullName>
    </submittedName>
</protein>
<evidence type="ECO:0000313" key="2">
    <source>
        <dbReference type="Proteomes" id="UP000232222"/>
    </source>
</evidence>
<dbReference type="Gene3D" id="3.40.50.300">
    <property type="entry name" value="P-loop containing nucleotide triphosphate hydrolases"/>
    <property type="match status" value="1"/>
</dbReference>
<dbReference type="SUPFAM" id="SSF89550">
    <property type="entry name" value="PHP domain-like"/>
    <property type="match status" value="1"/>
</dbReference>
<dbReference type="InterPro" id="IPR027417">
    <property type="entry name" value="P-loop_NTPase"/>
</dbReference>
<dbReference type="SUPFAM" id="SSF52540">
    <property type="entry name" value="P-loop containing nucleoside triphosphate hydrolases"/>
    <property type="match status" value="1"/>
</dbReference>
<dbReference type="OrthoDB" id="9791620at2"/>
<dbReference type="Gene3D" id="3.20.20.140">
    <property type="entry name" value="Metal-dependent hydrolases"/>
    <property type="match status" value="1"/>
</dbReference>
<reference evidence="1 2" key="1">
    <citation type="submission" date="2017-11" db="EMBL/GenBank/DDBJ databases">
        <title>Genome sequence of Entomoplasma freundtii BARC 318 (ATCC 51999).</title>
        <authorList>
            <person name="Lo W.-S."/>
            <person name="Gasparich G.E."/>
            <person name="Kuo C.-H."/>
        </authorList>
    </citation>
    <scope>NUCLEOTIDE SEQUENCE [LARGE SCALE GENOMIC DNA]</scope>
    <source>
        <strain evidence="1 2">BARC 318</strain>
    </source>
</reference>
<dbReference type="AlphaFoldDB" id="A0A2K8NR56"/>
<dbReference type="Proteomes" id="UP000232222">
    <property type="component" value="Chromosome"/>
</dbReference>
<organism evidence="1 2">
    <name type="scientific">Entomoplasma freundtii</name>
    <dbReference type="NCBI Taxonomy" id="74700"/>
    <lineage>
        <taxon>Bacteria</taxon>
        <taxon>Bacillati</taxon>
        <taxon>Mycoplasmatota</taxon>
        <taxon>Mollicutes</taxon>
        <taxon>Entomoplasmatales</taxon>
        <taxon>Entomoplasmataceae</taxon>
        <taxon>Entomoplasma</taxon>
    </lineage>
</organism>
<gene>
    <name evidence="1" type="ORF">EFREU_v1c02730</name>
</gene>
<proteinExistence type="predicted"/>
<dbReference type="RefSeq" id="WP_134163651.1">
    <property type="nucleotide sequence ID" value="NZ_CP024962.1"/>
</dbReference>
<dbReference type="EMBL" id="CP024962">
    <property type="protein sequence ID" value="ATZ16299.1"/>
    <property type="molecule type" value="Genomic_DNA"/>
</dbReference>
<dbReference type="KEGG" id="efr:EFREU_v1c02730"/>